<evidence type="ECO:0000259" key="10">
    <source>
        <dbReference type="PROSITE" id="PS50011"/>
    </source>
</evidence>
<feature type="compositionally biased region" description="Low complexity" evidence="9">
    <location>
        <begin position="653"/>
        <end position="667"/>
    </location>
</feature>
<dbReference type="PANTHER" id="PTHR43671">
    <property type="entry name" value="SERINE/THREONINE-PROTEIN KINASE NEK"/>
    <property type="match status" value="1"/>
</dbReference>
<dbReference type="SUPFAM" id="SSF56112">
    <property type="entry name" value="Protein kinase-like (PK-like)"/>
    <property type="match status" value="1"/>
</dbReference>
<organism evidence="11 12">
    <name type="scientific">Batillaria attramentaria</name>
    <dbReference type="NCBI Taxonomy" id="370345"/>
    <lineage>
        <taxon>Eukaryota</taxon>
        <taxon>Metazoa</taxon>
        <taxon>Spiralia</taxon>
        <taxon>Lophotrochozoa</taxon>
        <taxon>Mollusca</taxon>
        <taxon>Gastropoda</taxon>
        <taxon>Caenogastropoda</taxon>
        <taxon>Sorbeoconcha</taxon>
        <taxon>Cerithioidea</taxon>
        <taxon>Batillariidae</taxon>
        <taxon>Batillaria</taxon>
    </lineage>
</organism>
<keyword evidence="3" id="KW-0808">Transferase</keyword>
<proteinExistence type="predicted"/>
<evidence type="ECO:0000256" key="7">
    <source>
        <dbReference type="ARBA" id="ARBA00047899"/>
    </source>
</evidence>
<protein>
    <recommendedName>
        <fullName evidence="1">non-specific serine/threonine protein kinase</fullName>
        <ecNumber evidence="1">2.7.11.1</ecNumber>
    </recommendedName>
</protein>
<feature type="region of interest" description="Disordered" evidence="9">
    <location>
        <begin position="268"/>
        <end position="307"/>
    </location>
</feature>
<feature type="region of interest" description="Disordered" evidence="9">
    <location>
        <begin position="369"/>
        <end position="439"/>
    </location>
</feature>
<reference evidence="11 12" key="1">
    <citation type="journal article" date="2023" name="Sci. Data">
        <title>Genome assembly of the Korean intertidal mud-creeper Batillaria attramentaria.</title>
        <authorList>
            <person name="Patra A.K."/>
            <person name="Ho P.T."/>
            <person name="Jun S."/>
            <person name="Lee S.J."/>
            <person name="Kim Y."/>
            <person name="Won Y.J."/>
        </authorList>
    </citation>
    <scope>NUCLEOTIDE SEQUENCE [LARGE SCALE GENOMIC DNA]</scope>
    <source>
        <strain evidence="11">Wonlab-2016</strain>
    </source>
</reference>
<feature type="region of interest" description="Disordered" evidence="9">
    <location>
        <begin position="452"/>
        <end position="539"/>
    </location>
</feature>
<feature type="compositionally biased region" description="Basic and acidic residues" evidence="9">
    <location>
        <begin position="284"/>
        <end position="293"/>
    </location>
</feature>
<dbReference type="Gene3D" id="3.30.200.20">
    <property type="entry name" value="Phosphorylase Kinase, domain 1"/>
    <property type="match status" value="1"/>
</dbReference>
<keyword evidence="2" id="KW-0723">Serine/threonine-protein kinase</keyword>
<evidence type="ECO:0000256" key="2">
    <source>
        <dbReference type="ARBA" id="ARBA00022527"/>
    </source>
</evidence>
<dbReference type="SMART" id="SM00220">
    <property type="entry name" value="S_TKc"/>
    <property type="match status" value="1"/>
</dbReference>
<comment type="catalytic activity">
    <reaction evidence="8">
        <text>L-seryl-[protein] + ATP = O-phospho-L-seryl-[protein] + ADP + H(+)</text>
        <dbReference type="Rhea" id="RHEA:17989"/>
        <dbReference type="Rhea" id="RHEA-COMP:9863"/>
        <dbReference type="Rhea" id="RHEA-COMP:11604"/>
        <dbReference type="ChEBI" id="CHEBI:15378"/>
        <dbReference type="ChEBI" id="CHEBI:29999"/>
        <dbReference type="ChEBI" id="CHEBI:30616"/>
        <dbReference type="ChEBI" id="CHEBI:83421"/>
        <dbReference type="ChEBI" id="CHEBI:456216"/>
        <dbReference type="EC" id="2.7.11.1"/>
    </reaction>
</comment>
<evidence type="ECO:0000256" key="4">
    <source>
        <dbReference type="ARBA" id="ARBA00022741"/>
    </source>
</evidence>
<evidence type="ECO:0000256" key="9">
    <source>
        <dbReference type="SAM" id="MobiDB-lite"/>
    </source>
</evidence>
<feature type="compositionally biased region" description="Basic and acidic residues" evidence="9">
    <location>
        <begin position="504"/>
        <end position="526"/>
    </location>
</feature>
<dbReference type="PROSITE" id="PS50011">
    <property type="entry name" value="PROTEIN_KINASE_DOM"/>
    <property type="match status" value="1"/>
</dbReference>
<feature type="compositionally biased region" description="Polar residues" evidence="9">
    <location>
        <begin position="374"/>
        <end position="383"/>
    </location>
</feature>
<dbReference type="Proteomes" id="UP001519460">
    <property type="component" value="Unassembled WGS sequence"/>
</dbReference>
<feature type="compositionally biased region" description="Low complexity" evidence="9">
    <location>
        <begin position="480"/>
        <end position="503"/>
    </location>
</feature>
<feature type="region of interest" description="Disordered" evidence="9">
    <location>
        <begin position="628"/>
        <end position="667"/>
    </location>
</feature>
<keyword evidence="4" id="KW-0547">Nucleotide-binding</keyword>
<evidence type="ECO:0000256" key="6">
    <source>
        <dbReference type="ARBA" id="ARBA00022840"/>
    </source>
</evidence>
<evidence type="ECO:0000256" key="5">
    <source>
        <dbReference type="ARBA" id="ARBA00022777"/>
    </source>
</evidence>
<evidence type="ECO:0000313" key="12">
    <source>
        <dbReference type="Proteomes" id="UP001519460"/>
    </source>
</evidence>
<feature type="domain" description="Protein kinase" evidence="10">
    <location>
        <begin position="12"/>
        <end position="262"/>
    </location>
</feature>
<keyword evidence="12" id="KW-1185">Reference proteome</keyword>
<dbReference type="AlphaFoldDB" id="A0ABD0JSV6"/>
<keyword evidence="5" id="KW-0418">Kinase</keyword>
<dbReference type="InterPro" id="IPR011009">
    <property type="entry name" value="Kinase-like_dom_sf"/>
</dbReference>
<dbReference type="GO" id="GO:0005524">
    <property type="term" value="F:ATP binding"/>
    <property type="evidence" value="ECO:0007669"/>
    <property type="project" value="UniProtKB-KW"/>
</dbReference>
<name>A0ABD0JSV6_9CAEN</name>
<dbReference type="EMBL" id="JACVVK020000342">
    <property type="protein sequence ID" value="KAK7477734.1"/>
    <property type="molecule type" value="Genomic_DNA"/>
</dbReference>
<sequence>MTEDKQRTRKLWRPGGHLGQGREDREYELIERFGEETSYFIKTYLCRDTQTEQKYLLRKIRFDGLTEIEKTRRQMELELWPELRHHNILAFVDGWQCRQRIFFVSSPAQCTLQMLLQKKGAAPPQDLYEKWLYQIASALKYLHEDYNPSQPVLHRNLKPANIMVADAYILKLMLEGAENLTVSRVGTARIMSPEMVQGKPYNSKDAVKARTFDTLFRKTREGEVSGIAGAYSENVQNIVNRMLHPLPDNRPSAGKLVTDMRLVFRNCTKPPAADSYPGRSSQRQSREEPRTRDVAISNPWSSLSRMQEGVEDVRVSPAEAVNEELTVESLSVNVVVNVIVSTTEVQLQQPRSGSSSYSVHIDVHVRPRRGGEHISSSHGQTSAARAPQPGQPATRIQQQQRFDEASSADNRLDPTAPEDECPVQGDKPPSKPDLFLNTFPGAFGVNRRPYSGYLPPLENPPAPRMGDSAKEKKKKSNRRTSGPASSAAGDGVGASGATSSATEGRGEVSQRRHGRSKSETQARDVPQELSSPAAVPVDIPPEQWESSMREYWEIATDLMYKMDPAKFWLVVKFTKLFSRQEVEMWLEENVGKGMGECVDMFERLLDLDNQLTREENVYLVESLHRTGQIRGGNHDEQRDGGQGGDNPALSRTGSSSGLGDSWDSTDF</sequence>
<evidence type="ECO:0000256" key="3">
    <source>
        <dbReference type="ARBA" id="ARBA00022679"/>
    </source>
</evidence>
<dbReference type="Pfam" id="PF00069">
    <property type="entry name" value="Pkinase"/>
    <property type="match status" value="1"/>
</dbReference>
<dbReference type="Gene3D" id="1.10.510.10">
    <property type="entry name" value="Transferase(Phosphotransferase) domain 1"/>
    <property type="match status" value="1"/>
</dbReference>
<dbReference type="InterPro" id="IPR000719">
    <property type="entry name" value="Prot_kinase_dom"/>
</dbReference>
<gene>
    <name evidence="11" type="ORF">BaRGS_00031022</name>
</gene>
<keyword evidence="6" id="KW-0067">ATP-binding</keyword>
<dbReference type="GO" id="GO:0004674">
    <property type="term" value="F:protein serine/threonine kinase activity"/>
    <property type="evidence" value="ECO:0007669"/>
    <property type="project" value="UniProtKB-KW"/>
</dbReference>
<comment type="caution">
    <text evidence="11">The sequence shown here is derived from an EMBL/GenBank/DDBJ whole genome shotgun (WGS) entry which is preliminary data.</text>
</comment>
<evidence type="ECO:0000256" key="1">
    <source>
        <dbReference type="ARBA" id="ARBA00012513"/>
    </source>
</evidence>
<dbReference type="InterPro" id="IPR050660">
    <property type="entry name" value="NEK_Ser/Thr_kinase"/>
</dbReference>
<comment type="catalytic activity">
    <reaction evidence="7">
        <text>L-threonyl-[protein] + ATP = O-phospho-L-threonyl-[protein] + ADP + H(+)</text>
        <dbReference type="Rhea" id="RHEA:46608"/>
        <dbReference type="Rhea" id="RHEA-COMP:11060"/>
        <dbReference type="Rhea" id="RHEA-COMP:11605"/>
        <dbReference type="ChEBI" id="CHEBI:15378"/>
        <dbReference type="ChEBI" id="CHEBI:30013"/>
        <dbReference type="ChEBI" id="CHEBI:30616"/>
        <dbReference type="ChEBI" id="CHEBI:61977"/>
        <dbReference type="ChEBI" id="CHEBI:456216"/>
        <dbReference type="EC" id="2.7.11.1"/>
    </reaction>
</comment>
<accession>A0ABD0JSV6</accession>
<evidence type="ECO:0000256" key="8">
    <source>
        <dbReference type="ARBA" id="ARBA00048679"/>
    </source>
</evidence>
<evidence type="ECO:0000313" key="11">
    <source>
        <dbReference type="EMBL" id="KAK7477734.1"/>
    </source>
</evidence>
<dbReference type="PANTHER" id="PTHR43671:SF98">
    <property type="entry name" value="SERINE_THREONINE-PROTEIN KINASE NEK11"/>
    <property type="match status" value="1"/>
</dbReference>
<dbReference type="EC" id="2.7.11.1" evidence="1"/>